<protein>
    <submittedName>
        <fullName evidence="6">BZ3500_MvSof-1268-A1-R1_Chr12-2g03776 protein</fullName>
    </submittedName>
</protein>
<evidence type="ECO:0000256" key="2">
    <source>
        <dbReference type="ARBA" id="ARBA00022980"/>
    </source>
</evidence>
<evidence type="ECO:0000256" key="3">
    <source>
        <dbReference type="ARBA" id="ARBA00023274"/>
    </source>
</evidence>
<dbReference type="Proteomes" id="UP000249723">
    <property type="component" value="Unassembled WGS sequence"/>
</dbReference>
<dbReference type="AlphaFoldDB" id="A0A2X0KKM7"/>
<sequence length="288" mass="30732">MASSFRWALGARDFCSICCSTTTRLRTPSSLSSSSPCSPSLPPSLMLAQRIRLFSSSSVAPSHIGSQPVALPPVVQLVVEVAPRGPSARQRSTRLLVTGPKGELAVDFPSFMKLASPRLTNDPASRGVARGAEPSSVVLSVQDSRIKHQRAIWGLTRSLLANAVYGVSQGFSLPIRLVGVGYRASLEPASTAPAKIPSPPSSTSSKPASSAQRLHLKLGFAHPIFVDLPHDVRASVPSTTSIVLSGIDKQRLGQVAARIRSWRVPEPYNGKGIFVGEEVVKRKEVKKK</sequence>
<dbReference type="InterPro" id="IPR020040">
    <property type="entry name" value="Ribosomal_uL6_a/b-dom"/>
</dbReference>
<keyword evidence="7" id="KW-1185">Reference proteome</keyword>
<dbReference type="GO" id="GO:0019843">
    <property type="term" value="F:rRNA binding"/>
    <property type="evidence" value="ECO:0007669"/>
    <property type="project" value="InterPro"/>
</dbReference>
<feature type="domain" description="Large ribosomal subunit protein uL6 alpha-beta" evidence="5">
    <location>
        <begin position="212"/>
        <end position="273"/>
    </location>
</feature>
<proteinExistence type="inferred from homology"/>
<keyword evidence="2" id="KW-0689">Ribosomal protein</keyword>
<comment type="similarity">
    <text evidence="1">Belongs to the universal ribosomal protein uL6 family.</text>
</comment>
<dbReference type="STRING" id="289078.A0A2X0KKM7"/>
<dbReference type="GO" id="GO:0006412">
    <property type="term" value="P:translation"/>
    <property type="evidence" value="ECO:0007669"/>
    <property type="project" value="InterPro"/>
</dbReference>
<evidence type="ECO:0000256" key="4">
    <source>
        <dbReference type="SAM" id="MobiDB-lite"/>
    </source>
</evidence>
<dbReference type="Gene3D" id="3.90.930.12">
    <property type="entry name" value="Ribosomal protein L6, alpha-beta domain"/>
    <property type="match status" value="2"/>
</dbReference>
<dbReference type="InterPro" id="IPR036789">
    <property type="entry name" value="Ribosomal_uL6-like_a/b-dom_sf"/>
</dbReference>
<evidence type="ECO:0000313" key="6">
    <source>
        <dbReference type="EMBL" id="SCZ94242.1"/>
    </source>
</evidence>
<name>A0A2X0KKM7_9BASI</name>
<gene>
    <name evidence="6" type="ORF">BZ3500_MVSOF-1268-A1-R1_CHR12-2G03776</name>
</gene>
<feature type="region of interest" description="Disordered" evidence="4">
    <location>
        <begin position="189"/>
        <end position="209"/>
    </location>
</feature>
<evidence type="ECO:0000313" key="7">
    <source>
        <dbReference type="Proteomes" id="UP000249723"/>
    </source>
</evidence>
<dbReference type="EMBL" id="FMWP01000052">
    <property type="protein sequence ID" value="SCZ94242.1"/>
    <property type="molecule type" value="Genomic_DNA"/>
</dbReference>
<organism evidence="6 7">
    <name type="scientific">Microbotryum saponariae</name>
    <dbReference type="NCBI Taxonomy" id="289078"/>
    <lineage>
        <taxon>Eukaryota</taxon>
        <taxon>Fungi</taxon>
        <taxon>Dikarya</taxon>
        <taxon>Basidiomycota</taxon>
        <taxon>Pucciniomycotina</taxon>
        <taxon>Microbotryomycetes</taxon>
        <taxon>Microbotryales</taxon>
        <taxon>Microbotryaceae</taxon>
        <taxon>Microbotryum</taxon>
    </lineage>
</organism>
<reference evidence="7" key="1">
    <citation type="submission" date="2016-10" db="EMBL/GenBank/DDBJ databases">
        <authorList>
            <person name="Jeantristanb JTB J.-T."/>
            <person name="Ricardo R."/>
        </authorList>
    </citation>
    <scope>NUCLEOTIDE SEQUENCE [LARGE SCALE GENOMIC DNA]</scope>
</reference>
<dbReference type="GO" id="GO:0003735">
    <property type="term" value="F:structural constituent of ribosome"/>
    <property type="evidence" value="ECO:0007669"/>
    <property type="project" value="InterPro"/>
</dbReference>
<dbReference type="Pfam" id="PF00347">
    <property type="entry name" value="Ribosomal_L6"/>
    <property type="match status" value="1"/>
</dbReference>
<keyword evidence="3" id="KW-0687">Ribonucleoprotein</keyword>
<dbReference type="PANTHER" id="PTHR11655">
    <property type="entry name" value="60S/50S RIBOSOMAL PROTEIN L6/L9"/>
    <property type="match status" value="1"/>
</dbReference>
<dbReference type="SUPFAM" id="SSF56053">
    <property type="entry name" value="Ribosomal protein L6"/>
    <property type="match status" value="2"/>
</dbReference>
<evidence type="ECO:0000259" key="5">
    <source>
        <dbReference type="Pfam" id="PF00347"/>
    </source>
</evidence>
<dbReference type="PANTHER" id="PTHR11655:SF14">
    <property type="entry name" value="LARGE RIBOSOMAL SUBUNIT PROTEIN UL6M"/>
    <property type="match status" value="1"/>
</dbReference>
<accession>A0A2X0KKM7</accession>
<dbReference type="InterPro" id="IPR000702">
    <property type="entry name" value="Ribosomal_uL6-like"/>
</dbReference>
<dbReference type="GO" id="GO:0005762">
    <property type="term" value="C:mitochondrial large ribosomal subunit"/>
    <property type="evidence" value="ECO:0007669"/>
    <property type="project" value="TreeGrafter"/>
</dbReference>
<evidence type="ECO:0000256" key="1">
    <source>
        <dbReference type="ARBA" id="ARBA00009356"/>
    </source>
</evidence>